<accession>A0A6B0GKI9</accession>
<keyword evidence="1" id="KW-1133">Transmembrane helix</keyword>
<keyword evidence="1" id="KW-0812">Transmembrane</keyword>
<proteinExistence type="predicted"/>
<name>A0A6B0GKI9_9EURY</name>
<comment type="caution">
    <text evidence="2">The sequence shown here is derived from an EMBL/GenBank/DDBJ whole genome shotgun (WGS) entry which is preliminary data.</text>
</comment>
<dbReference type="Proteomes" id="UP000451471">
    <property type="component" value="Unassembled WGS sequence"/>
</dbReference>
<keyword evidence="3" id="KW-1185">Reference proteome</keyword>
<reference evidence="2 3" key="1">
    <citation type="submission" date="2019-12" db="EMBL/GenBank/DDBJ databases">
        <title>Halocatena pleomorpha gen. nov. sp. nov., an extremely halophilic archaeon of family Halobacteriaceae isolated from saltpan soil.</title>
        <authorList>
            <person name="Pal Y."/>
            <person name="Verma A."/>
            <person name="Krishnamurthi S."/>
            <person name="Kumar P."/>
        </authorList>
    </citation>
    <scope>NUCLEOTIDE SEQUENCE [LARGE SCALE GENOMIC DNA]</scope>
    <source>
        <strain evidence="2 3">JCM 16495</strain>
    </source>
</reference>
<sequence>MTGPHERLRYATTRTAGVVAVTAGYVHWREIPKPALGVFAGLFAVGVLDAIKRLFDWAYARRDDPAAGVELPVLGVDSVYGLSCGTHLLLPLLVGGVLLVFGGFWVVAVDGDAGTERAPDAEAEPAVE</sequence>
<evidence type="ECO:0000313" key="2">
    <source>
        <dbReference type="EMBL" id="MWG35446.1"/>
    </source>
</evidence>
<evidence type="ECO:0000256" key="1">
    <source>
        <dbReference type="SAM" id="Phobius"/>
    </source>
</evidence>
<dbReference type="RefSeq" id="WP_158205123.1">
    <property type="nucleotide sequence ID" value="NZ_WSZK01000023.1"/>
</dbReference>
<protein>
    <submittedName>
        <fullName evidence="2">Uncharacterized protein</fullName>
    </submittedName>
</protein>
<keyword evidence="1" id="KW-0472">Membrane</keyword>
<feature type="transmembrane region" description="Helical" evidence="1">
    <location>
        <begin position="88"/>
        <end position="108"/>
    </location>
</feature>
<dbReference type="EMBL" id="WSZK01000023">
    <property type="protein sequence ID" value="MWG35446.1"/>
    <property type="molecule type" value="Genomic_DNA"/>
</dbReference>
<feature type="transmembrane region" description="Helical" evidence="1">
    <location>
        <begin position="34"/>
        <end position="51"/>
    </location>
</feature>
<organism evidence="2 3">
    <name type="scientific">Halomarina oriensis</name>
    <dbReference type="NCBI Taxonomy" id="671145"/>
    <lineage>
        <taxon>Archaea</taxon>
        <taxon>Methanobacteriati</taxon>
        <taxon>Methanobacteriota</taxon>
        <taxon>Stenosarchaea group</taxon>
        <taxon>Halobacteria</taxon>
        <taxon>Halobacteriales</taxon>
        <taxon>Natronomonadaceae</taxon>
        <taxon>Halomarina</taxon>
    </lineage>
</organism>
<evidence type="ECO:0000313" key="3">
    <source>
        <dbReference type="Proteomes" id="UP000451471"/>
    </source>
</evidence>
<dbReference type="AlphaFoldDB" id="A0A6B0GKI9"/>
<gene>
    <name evidence="2" type="ORF">GQS65_13285</name>
</gene>